<protein>
    <submittedName>
        <fullName evidence="3">Bifunctional rhamnulose-1-phosphate aldolase/short-chain dehydrogenase</fullName>
    </submittedName>
</protein>
<dbReference type="PANTHER" id="PTHR43669:SF8">
    <property type="entry name" value="SHORT-CHAIN TYPE DEHYDROGENASE_REDUCTASE-RELATED"/>
    <property type="match status" value="1"/>
</dbReference>
<dbReference type="OrthoDB" id="9774430at2"/>
<organism evidence="3 4">
    <name type="scientific">Alicyclobacillus acidoterrestris (strain ATCC 49025 / DSM 3922 / CIP 106132 / NCIMB 13137 / GD3B)</name>
    <dbReference type="NCBI Taxonomy" id="1356854"/>
    <lineage>
        <taxon>Bacteria</taxon>
        <taxon>Bacillati</taxon>
        <taxon>Bacillota</taxon>
        <taxon>Bacilli</taxon>
        <taxon>Bacillales</taxon>
        <taxon>Alicyclobacillaceae</taxon>
        <taxon>Alicyclobacillus</taxon>
    </lineage>
</organism>
<sequence length="681" mass="74083">MLTMDKLAGLEELVTRSNKLGADRSVCNWGGGNTSVKSKAIDHMGREINVLWVKGSGSDLAEATERSFTALRLDEVLPLFERDAMSDEEMVSYLAQCMLDSKHPRSSIETLLHAFIPYPHVDHTHPDSIISLCCSDNGRAIADEIFGSRAVWVPYIRPGFQLSKMIGEAVRNHPECELVLMEKHGLITWGNTSDECYANTIRIIEEVADYIATRVQPDNLFGGAKYDVLPENERTEIAAAVLPTIRGTVSEYQHAILTYDAGDDILQFVCSSDAGTLSQIGAACPDHLVHTKRKPLYVDWDPRTKDVTLLKEKLRAQLKAYKEEYIAYYEKNVDLDVPMHDPYPRIILIPGIGAIGTGKNKKMANVAIALYRRAVSVMKGATTLGNFVSLGEKESFDVEYWPLELYKLSLAPPEKELARKVALITGGAGGIGGATARRMASEGAHVVLADLAYPSAVDLAGQINAEFGEGTAIGVLLDVTDEAKVAAAFRDAVLEYGGVDIFVSNAGLASSSPLVETSLQDWNRNIDVLGTGYFLTSREAFRVMIEQQLGGSVIFVTSKNAIYAGKDAAGYSAAKALEGHLARCLAVEGGPHGIRVNAVLPDAVLRGSNIWNSAWREERARAYGIAPDELEAHYRKRTLLNVNITTDDIAQGILFFASPRSAKTTGCMLTIDGGVAAAFPR</sequence>
<reference evidence="4" key="1">
    <citation type="journal article" date="2022" name="G3 (Bethesda)">
        <title>Unveiling the complete genome sequence of Alicyclobacillus acidoterrestris DSM 3922T, a taint-producing strain.</title>
        <authorList>
            <person name="Leonardo I.C."/>
            <person name="Barreto Crespo M.T."/>
            <person name="Gaspar F.B."/>
        </authorList>
    </citation>
    <scope>NUCLEOTIDE SEQUENCE [LARGE SCALE GENOMIC DNA]</scope>
    <source>
        <strain evidence="4">DSM 3922</strain>
    </source>
</reference>
<dbReference type="InterPro" id="IPR036291">
    <property type="entry name" value="NAD(P)-bd_dom_sf"/>
</dbReference>
<dbReference type="InterPro" id="IPR002347">
    <property type="entry name" value="SDR_fam"/>
</dbReference>
<dbReference type="KEGG" id="aaco:K1I37_06605"/>
<dbReference type="GO" id="GO:0016491">
    <property type="term" value="F:oxidoreductase activity"/>
    <property type="evidence" value="ECO:0007669"/>
    <property type="project" value="UniProtKB-KW"/>
</dbReference>
<evidence type="ECO:0000313" key="4">
    <source>
        <dbReference type="Proteomes" id="UP000829401"/>
    </source>
</evidence>
<keyword evidence="2" id="KW-0560">Oxidoreductase</keyword>
<dbReference type="GO" id="GO:0008206">
    <property type="term" value="P:bile acid metabolic process"/>
    <property type="evidence" value="ECO:0007669"/>
    <property type="project" value="UniProtKB-ARBA"/>
</dbReference>
<dbReference type="NCBIfam" id="TIGR02632">
    <property type="entry name" value="RhaD_aldol-ADH"/>
    <property type="match status" value="1"/>
</dbReference>
<gene>
    <name evidence="3" type="ORF">K1I37_06605</name>
</gene>
<evidence type="ECO:0000256" key="2">
    <source>
        <dbReference type="ARBA" id="ARBA00023002"/>
    </source>
</evidence>
<dbReference type="eggNOG" id="COG3347">
    <property type="taxonomic scope" value="Bacteria"/>
</dbReference>
<dbReference type="SUPFAM" id="SSF51735">
    <property type="entry name" value="NAD(P)-binding Rossmann-fold domains"/>
    <property type="match status" value="1"/>
</dbReference>
<proteinExistence type="inferred from homology"/>
<dbReference type="InterPro" id="IPR013454">
    <property type="entry name" value="Bifunc_RhaD/ADH"/>
</dbReference>
<dbReference type="FunFam" id="3.40.50.720:FF:000084">
    <property type="entry name" value="Short-chain dehydrogenase reductase"/>
    <property type="match status" value="1"/>
</dbReference>
<accession>A0A9E6ZJ87</accession>
<evidence type="ECO:0000313" key="3">
    <source>
        <dbReference type="EMBL" id="UNO50143.1"/>
    </source>
</evidence>
<dbReference type="SUPFAM" id="SSF53639">
    <property type="entry name" value="AraD/HMP-PK domain-like"/>
    <property type="match status" value="1"/>
</dbReference>
<dbReference type="Pfam" id="PF00596">
    <property type="entry name" value="Aldolase_II"/>
    <property type="match status" value="1"/>
</dbReference>
<comment type="similarity">
    <text evidence="1">Belongs to the short-chain dehydrogenases/reductases (SDR) family.</text>
</comment>
<dbReference type="Gene3D" id="3.40.225.10">
    <property type="entry name" value="Class II aldolase/adducin N-terminal domain"/>
    <property type="match status" value="1"/>
</dbReference>
<evidence type="ECO:0000256" key="1">
    <source>
        <dbReference type="ARBA" id="ARBA00006484"/>
    </source>
</evidence>
<dbReference type="eggNOG" id="COG1028">
    <property type="taxonomic scope" value="Bacteria"/>
</dbReference>
<dbReference type="Proteomes" id="UP000829401">
    <property type="component" value="Chromosome"/>
</dbReference>
<keyword evidence="4" id="KW-1185">Reference proteome</keyword>
<dbReference type="RefSeq" id="WP_021295321.1">
    <property type="nucleotide sequence ID" value="NZ_AURB01000057.1"/>
</dbReference>
<dbReference type="PRINTS" id="PR00081">
    <property type="entry name" value="GDHRDH"/>
</dbReference>
<dbReference type="SMART" id="SM01007">
    <property type="entry name" value="Aldolase_II"/>
    <property type="match status" value="1"/>
</dbReference>
<dbReference type="NCBIfam" id="NF006189">
    <property type="entry name" value="PRK08324.1-3"/>
    <property type="match status" value="1"/>
</dbReference>
<dbReference type="AlphaFoldDB" id="T0C8N4"/>
<name>T0C8N4_ALIAG</name>
<dbReference type="EMBL" id="CP080467">
    <property type="protein sequence ID" value="UNO50143.1"/>
    <property type="molecule type" value="Genomic_DNA"/>
</dbReference>
<dbReference type="PANTHER" id="PTHR43669">
    <property type="entry name" value="5-KETO-D-GLUCONATE 5-REDUCTASE"/>
    <property type="match status" value="1"/>
</dbReference>
<dbReference type="InterPro" id="IPR036409">
    <property type="entry name" value="Aldolase_II/adducin_N_sf"/>
</dbReference>
<accession>T0C8N4</accession>
<dbReference type="STRING" id="1356854.N007_02805"/>
<dbReference type="InterPro" id="IPR001303">
    <property type="entry name" value="Aldolase_II/adducin_N"/>
</dbReference>
<dbReference type="Gene3D" id="3.40.50.720">
    <property type="entry name" value="NAD(P)-binding Rossmann-like Domain"/>
    <property type="match status" value="1"/>
</dbReference>
<dbReference type="NCBIfam" id="NF006190">
    <property type="entry name" value="PRK08324.1-4"/>
    <property type="match status" value="1"/>
</dbReference>
<dbReference type="Pfam" id="PF13561">
    <property type="entry name" value="adh_short_C2"/>
    <property type="match status" value="1"/>
</dbReference>